<reference evidence="2 3" key="1">
    <citation type="submission" date="2020-08" db="EMBL/GenBank/DDBJ databases">
        <title>Sequencing the genomes of 1000 actinobacteria strains.</title>
        <authorList>
            <person name="Klenk H.-P."/>
        </authorList>
    </citation>
    <scope>NUCLEOTIDE SEQUENCE [LARGE SCALE GENOMIC DNA]</scope>
    <source>
        <strain evidence="2 3">DSM 45784</strain>
    </source>
</reference>
<dbReference type="AlphaFoldDB" id="A0A7W7DDN5"/>
<dbReference type="RefSeq" id="WP_184885782.1">
    <property type="nucleotide sequence ID" value="NZ_BOOV01000019.1"/>
</dbReference>
<keyword evidence="3" id="KW-1185">Reference proteome</keyword>
<comment type="caution">
    <text evidence="2">The sequence shown here is derived from an EMBL/GenBank/DDBJ whole genome shotgun (WGS) entry which is preliminary data.</text>
</comment>
<keyword evidence="1" id="KW-1133">Transmembrane helix</keyword>
<feature type="transmembrane region" description="Helical" evidence="1">
    <location>
        <begin position="21"/>
        <end position="42"/>
    </location>
</feature>
<gene>
    <name evidence="2" type="ORF">BJ982_006173</name>
</gene>
<dbReference type="Proteomes" id="UP000542210">
    <property type="component" value="Unassembled WGS sequence"/>
</dbReference>
<name>A0A7W7DDN5_9ACTN</name>
<keyword evidence="1" id="KW-0812">Transmembrane</keyword>
<keyword evidence="1" id="KW-0472">Membrane</keyword>
<feature type="transmembrane region" description="Helical" evidence="1">
    <location>
        <begin position="48"/>
        <end position="70"/>
    </location>
</feature>
<evidence type="ECO:0000256" key="1">
    <source>
        <dbReference type="SAM" id="Phobius"/>
    </source>
</evidence>
<protein>
    <submittedName>
        <fullName evidence="2">Uncharacterized protein</fullName>
    </submittedName>
</protein>
<accession>A0A7W7DDN5</accession>
<evidence type="ECO:0000313" key="3">
    <source>
        <dbReference type="Proteomes" id="UP000542210"/>
    </source>
</evidence>
<dbReference type="InterPro" id="IPR045924">
    <property type="entry name" value="DUF6343"/>
</dbReference>
<dbReference type="EMBL" id="JACHND010000001">
    <property type="protein sequence ID" value="MBB4704629.1"/>
    <property type="molecule type" value="Genomic_DNA"/>
</dbReference>
<dbReference type="Pfam" id="PF19870">
    <property type="entry name" value="DUF6343"/>
    <property type="match status" value="1"/>
</dbReference>
<evidence type="ECO:0000313" key="2">
    <source>
        <dbReference type="EMBL" id="MBB4704629.1"/>
    </source>
</evidence>
<sequence>MWGDRSGTEPKTARSPLGLRAILSGVALPVAMAVGVAFIVAGTSTGAGIWYAEAAVAFAVALIAAIDLIVIRHRARRRSQENHPPSS</sequence>
<organism evidence="2 3">
    <name type="scientific">Sphaerisporangium siamense</name>
    <dbReference type="NCBI Taxonomy" id="795645"/>
    <lineage>
        <taxon>Bacteria</taxon>
        <taxon>Bacillati</taxon>
        <taxon>Actinomycetota</taxon>
        <taxon>Actinomycetes</taxon>
        <taxon>Streptosporangiales</taxon>
        <taxon>Streptosporangiaceae</taxon>
        <taxon>Sphaerisporangium</taxon>
    </lineage>
</organism>
<proteinExistence type="predicted"/>